<dbReference type="PRINTS" id="PR00412">
    <property type="entry name" value="EPOXHYDRLASE"/>
</dbReference>
<comment type="similarity">
    <text evidence="1">Belongs to the peptidase S33 family.</text>
</comment>
<evidence type="ECO:0000256" key="2">
    <source>
        <dbReference type="ARBA" id="ARBA00022797"/>
    </source>
</evidence>
<dbReference type="EMBL" id="JARVKM010000057">
    <property type="protein sequence ID" value="KAK9772817.1"/>
    <property type="molecule type" value="Genomic_DNA"/>
</dbReference>
<comment type="caution">
    <text evidence="5">The sequence shown here is derived from an EMBL/GenBank/DDBJ whole genome shotgun (WGS) entry which is preliminary data.</text>
</comment>
<organism evidence="5 6">
    <name type="scientific">Seiridium cardinale</name>
    <dbReference type="NCBI Taxonomy" id="138064"/>
    <lineage>
        <taxon>Eukaryota</taxon>
        <taxon>Fungi</taxon>
        <taxon>Dikarya</taxon>
        <taxon>Ascomycota</taxon>
        <taxon>Pezizomycotina</taxon>
        <taxon>Sordariomycetes</taxon>
        <taxon>Xylariomycetidae</taxon>
        <taxon>Amphisphaeriales</taxon>
        <taxon>Sporocadaceae</taxon>
        <taxon>Seiridium</taxon>
    </lineage>
</organism>
<dbReference type="Proteomes" id="UP001465668">
    <property type="component" value="Unassembled WGS sequence"/>
</dbReference>
<dbReference type="PANTHER" id="PTHR21661:SF35">
    <property type="entry name" value="EPOXIDE HYDROLASE"/>
    <property type="match status" value="1"/>
</dbReference>
<gene>
    <name evidence="5" type="ORF">SCAR479_10502</name>
</gene>
<feature type="domain" description="Epoxide hydrolase N-terminal" evidence="4">
    <location>
        <begin position="32"/>
        <end position="121"/>
    </location>
</feature>
<evidence type="ECO:0000256" key="1">
    <source>
        <dbReference type="ARBA" id="ARBA00010088"/>
    </source>
</evidence>
<dbReference type="InterPro" id="IPR029058">
    <property type="entry name" value="AB_hydrolase_fold"/>
</dbReference>
<dbReference type="Pfam" id="PF06441">
    <property type="entry name" value="EHN"/>
    <property type="match status" value="1"/>
</dbReference>
<evidence type="ECO:0000259" key="4">
    <source>
        <dbReference type="Pfam" id="PF06441"/>
    </source>
</evidence>
<evidence type="ECO:0000256" key="3">
    <source>
        <dbReference type="ARBA" id="ARBA00022801"/>
    </source>
</evidence>
<protein>
    <submittedName>
        <fullName evidence="5">Epoxide hydrolase N-terminal domain-containing protein</fullName>
    </submittedName>
</protein>
<keyword evidence="3 5" id="KW-0378">Hydrolase</keyword>
<sequence>MRVLSGFFAGHEVVVAIANFTINLCPSRMLYLVNQTQLPAEEEYPGLGESLGIDLNVLKSLQHEWSTTFNWTAEQAALNKHSQYTTDIEGLTVHFIHQKSGDQNAIPIILNHGWPGSFAEFHPIIDPLTTVSTTSNGTSVSFDVVVPSLPGFAFSSKPPANWTVDDTARIFNTLMTEVLGYATYAAHGTDWGSNVAYSLYETYNTTVRAVHLIEIPFLPLSPDEFPTYNITLDADEQFQEDEVLAFQATGTGYNIEQATKPNTIGLALYDNPVGQLAWIGEKYIEWSDPRAGTPPSVLTHNEILVQVSLYYLTKSFVSSVFTYAQNGAAFKSNYSKPETDAPMLFSSFKYNFAFWTEEVVSWVGNLVLYSYHDFGGHFPALDNPPALIDDIREIGNYWTS</sequence>
<keyword evidence="6" id="KW-1185">Reference proteome</keyword>
<dbReference type="Gene3D" id="3.40.50.1820">
    <property type="entry name" value="alpha/beta hydrolase"/>
    <property type="match status" value="1"/>
</dbReference>
<evidence type="ECO:0000313" key="6">
    <source>
        <dbReference type="Proteomes" id="UP001465668"/>
    </source>
</evidence>
<dbReference type="InterPro" id="IPR000639">
    <property type="entry name" value="Epox_hydrolase-like"/>
</dbReference>
<dbReference type="PIRSF" id="PIRSF001112">
    <property type="entry name" value="Epoxide_hydrolase"/>
    <property type="match status" value="1"/>
</dbReference>
<dbReference type="SUPFAM" id="SSF53474">
    <property type="entry name" value="alpha/beta-Hydrolases"/>
    <property type="match status" value="1"/>
</dbReference>
<reference evidence="5 6" key="1">
    <citation type="submission" date="2024-02" db="EMBL/GenBank/DDBJ databases">
        <title>First draft genome assembly of two strains of Seiridium cardinale.</title>
        <authorList>
            <person name="Emiliani G."/>
            <person name="Scali E."/>
        </authorList>
    </citation>
    <scope>NUCLEOTIDE SEQUENCE [LARGE SCALE GENOMIC DNA]</scope>
    <source>
        <strain evidence="5 6">BM-138-000479</strain>
    </source>
</reference>
<accession>A0ABR2XGE8</accession>
<evidence type="ECO:0000313" key="5">
    <source>
        <dbReference type="EMBL" id="KAK9772817.1"/>
    </source>
</evidence>
<keyword evidence="2" id="KW-0058">Aromatic hydrocarbons catabolism</keyword>
<proteinExistence type="inferred from homology"/>
<dbReference type="InterPro" id="IPR016292">
    <property type="entry name" value="Epoxide_hydrolase"/>
</dbReference>
<name>A0ABR2XGE8_9PEZI</name>
<dbReference type="InterPro" id="IPR010497">
    <property type="entry name" value="Epoxide_hydro_N"/>
</dbReference>
<dbReference type="PANTHER" id="PTHR21661">
    <property type="entry name" value="EPOXIDE HYDROLASE 1-RELATED"/>
    <property type="match status" value="1"/>
</dbReference>
<dbReference type="GO" id="GO:0016787">
    <property type="term" value="F:hydrolase activity"/>
    <property type="evidence" value="ECO:0007669"/>
    <property type="project" value="UniProtKB-KW"/>
</dbReference>